<feature type="transmembrane region" description="Helical" evidence="1">
    <location>
        <begin position="37"/>
        <end position="54"/>
    </location>
</feature>
<evidence type="ECO:0008006" key="4">
    <source>
        <dbReference type="Google" id="ProtNLM"/>
    </source>
</evidence>
<evidence type="ECO:0000256" key="1">
    <source>
        <dbReference type="SAM" id="Phobius"/>
    </source>
</evidence>
<sequence>MQRVGRTAAASAVAVTAASWLLAVVLGAAGGHLGDALMGLSAVAFAVVGALVVWQRPGNAIGPLFCAGAVSLTILGVGGLYARYA</sequence>
<dbReference type="Proteomes" id="UP000279994">
    <property type="component" value="Unassembled WGS sequence"/>
</dbReference>
<comment type="caution">
    <text evidence="2">The sequence shown here is derived from an EMBL/GenBank/DDBJ whole genome shotgun (WGS) entry which is preliminary data.</text>
</comment>
<keyword evidence="3" id="KW-1185">Reference proteome</keyword>
<dbReference type="AlphaFoldDB" id="A0A3N0GPF8"/>
<accession>A0A3N0GPF8</accession>
<gene>
    <name evidence="2" type="ORF">EFL26_13960</name>
</gene>
<evidence type="ECO:0000313" key="2">
    <source>
        <dbReference type="EMBL" id="RNM14038.1"/>
    </source>
</evidence>
<organism evidence="2 3">
    <name type="scientific">Nocardioides pocheonensis</name>
    <dbReference type="NCBI Taxonomy" id="661485"/>
    <lineage>
        <taxon>Bacteria</taxon>
        <taxon>Bacillati</taxon>
        <taxon>Actinomycetota</taxon>
        <taxon>Actinomycetes</taxon>
        <taxon>Propionibacteriales</taxon>
        <taxon>Nocardioidaceae</taxon>
        <taxon>Nocardioides</taxon>
    </lineage>
</organism>
<name>A0A3N0GPF8_9ACTN</name>
<keyword evidence="1" id="KW-0812">Transmembrane</keyword>
<reference evidence="2 3" key="1">
    <citation type="submission" date="2018-11" db="EMBL/GenBank/DDBJ databases">
        <authorList>
            <person name="Li F."/>
        </authorList>
    </citation>
    <scope>NUCLEOTIDE SEQUENCE [LARGE SCALE GENOMIC DNA]</scope>
    <source>
        <strain evidence="2 3">Gsoil 818</strain>
    </source>
</reference>
<feature type="non-terminal residue" evidence="2">
    <location>
        <position position="85"/>
    </location>
</feature>
<feature type="transmembrane region" description="Helical" evidence="1">
    <location>
        <begin position="61"/>
        <end position="82"/>
    </location>
</feature>
<keyword evidence="1" id="KW-0472">Membrane</keyword>
<protein>
    <recommendedName>
        <fullName evidence="4">DUF2537 domain-containing protein</fullName>
    </recommendedName>
</protein>
<proteinExistence type="predicted"/>
<evidence type="ECO:0000313" key="3">
    <source>
        <dbReference type="Proteomes" id="UP000279994"/>
    </source>
</evidence>
<keyword evidence="1" id="KW-1133">Transmembrane helix</keyword>
<dbReference type="EMBL" id="RJSF01000040">
    <property type="protein sequence ID" value="RNM14038.1"/>
    <property type="molecule type" value="Genomic_DNA"/>
</dbReference>